<dbReference type="FunFam" id="3.80.10.10:FF:000213">
    <property type="entry name" value="Tyrosine-sulfated glycopeptide receptor 1"/>
    <property type="match status" value="1"/>
</dbReference>
<evidence type="ECO:0000256" key="3">
    <source>
        <dbReference type="ARBA" id="ARBA00022475"/>
    </source>
</evidence>
<dbReference type="InterPro" id="IPR003591">
    <property type="entry name" value="Leu-rich_rpt_typical-subtyp"/>
</dbReference>
<dbReference type="AlphaFoldDB" id="A0A6J1GBM8"/>
<evidence type="ECO:0000256" key="2">
    <source>
        <dbReference type="ARBA" id="ARBA00009592"/>
    </source>
</evidence>
<dbReference type="Pfam" id="PF13855">
    <property type="entry name" value="LRR_8"/>
    <property type="match status" value="2"/>
</dbReference>
<evidence type="ECO:0000256" key="8">
    <source>
        <dbReference type="ARBA" id="ARBA00022989"/>
    </source>
</evidence>
<evidence type="ECO:0000256" key="10">
    <source>
        <dbReference type="ARBA" id="ARBA00023170"/>
    </source>
</evidence>
<dbReference type="InterPro" id="IPR046956">
    <property type="entry name" value="RLP23-like"/>
</dbReference>
<dbReference type="GO" id="GO:0005886">
    <property type="term" value="C:plasma membrane"/>
    <property type="evidence" value="ECO:0007669"/>
    <property type="project" value="UniProtKB-SubCell"/>
</dbReference>
<feature type="domain" description="Disease resistance R13L4/SHOC-2-like LRR" evidence="14">
    <location>
        <begin position="125"/>
        <end position="317"/>
    </location>
</feature>
<dbReference type="PANTHER" id="PTHR48063:SF16">
    <property type="entry name" value="LRR RECEPTOR-LIKE SERINE_THREONINE-PROTEIN KINASE GSO1"/>
    <property type="match status" value="1"/>
</dbReference>
<evidence type="ECO:0000256" key="5">
    <source>
        <dbReference type="ARBA" id="ARBA00022692"/>
    </source>
</evidence>
<dbReference type="Pfam" id="PF00560">
    <property type="entry name" value="LRR_1"/>
    <property type="match status" value="4"/>
</dbReference>
<dbReference type="PANTHER" id="PTHR48063">
    <property type="entry name" value="LRR RECEPTOR-LIKE KINASE"/>
    <property type="match status" value="1"/>
</dbReference>
<name>A0A6J1GBM8_CUCMO</name>
<evidence type="ECO:0000256" key="1">
    <source>
        <dbReference type="ARBA" id="ARBA00004251"/>
    </source>
</evidence>
<dbReference type="FunFam" id="3.80.10.10:FF:000095">
    <property type="entry name" value="LRR receptor-like serine/threonine-protein kinase GSO1"/>
    <property type="match status" value="1"/>
</dbReference>
<dbReference type="Pfam" id="PF08263">
    <property type="entry name" value="LRRNT_2"/>
    <property type="match status" value="1"/>
</dbReference>
<dbReference type="FunFam" id="3.80.10.10:FF:000383">
    <property type="entry name" value="Leucine-rich repeat receptor protein kinase EMS1"/>
    <property type="match status" value="1"/>
</dbReference>
<dbReference type="SUPFAM" id="SSF52058">
    <property type="entry name" value="L domain-like"/>
    <property type="match status" value="2"/>
</dbReference>
<evidence type="ECO:0000256" key="12">
    <source>
        <dbReference type="SAM" id="Phobius"/>
    </source>
</evidence>
<organism evidence="15 16">
    <name type="scientific">Cucurbita moschata</name>
    <name type="common">Winter crookneck squash</name>
    <name type="synonym">Cucurbita pepo var. moschata</name>
    <dbReference type="NCBI Taxonomy" id="3662"/>
    <lineage>
        <taxon>Eukaryota</taxon>
        <taxon>Viridiplantae</taxon>
        <taxon>Streptophyta</taxon>
        <taxon>Embryophyta</taxon>
        <taxon>Tracheophyta</taxon>
        <taxon>Spermatophyta</taxon>
        <taxon>Magnoliopsida</taxon>
        <taxon>eudicotyledons</taxon>
        <taxon>Gunneridae</taxon>
        <taxon>Pentapetalae</taxon>
        <taxon>rosids</taxon>
        <taxon>fabids</taxon>
        <taxon>Cucurbitales</taxon>
        <taxon>Cucurbitaceae</taxon>
        <taxon>Cucurbiteae</taxon>
        <taxon>Cucurbita</taxon>
    </lineage>
</organism>
<evidence type="ECO:0000313" key="16">
    <source>
        <dbReference type="RefSeq" id="XP_022949035.1"/>
    </source>
</evidence>
<dbReference type="PRINTS" id="PR00019">
    <property type="entry name" value="LEURICHRPT"/>
</dbReference>
<keyword evidence="10" id="KW-0675">Receptor</keyword>
<dbReference type="SMART" id="SM00369">
    <property type="entry name" value="LRR_TYP"/>
    <property type="match status" value="11"/>
</dbReference>
<evidence type="ECO:0000256" key="9">
    <source>
        <dbReference type="ARBA" id="ARBA00023136"/>
    </source>
</evidence>
<dbReference type="GeneID" id="111452499"/>
<dbReference type="Pfam" id="PF23598">
    <property type="entry name" value="LRR_14"/>
    <property type="match status" value="2"/>
</dbReference>
<evidence type="ECO:0000256" key="11">
    <source>
        <dbReference type="ARBA" id="ARBA00023180"/>
    </source>
</evidence>
<evidence type="ECO:0000256" key="7">
    <source>
        <dbReference type="ARBA" id="ARBA00022737"/>
    </source>
</evidence>
<dbReference type="InterPro" id="IPR032675">
    <property type="entry name" value="LRR_dom_sf"/>
</dbReference>
<keyword evidence="4" id="KW-0433">Leucine-rich repeat</keyword>
<keyword evidence="15" id="KW-1185">Reference proteome</keyword>
<comment type="subcellular location">
    <subcellularLocation>
        <location evidence="1">Cell membrane</location>
        <topology evidence="1">Single-pass type I membrane protein</topology>
    </subcellularLocation>
</comment>
<dbReference type="InterPro" id="IPR001611">
    <property type="entry name" value="Leu-rich_rpt"/>
</dbReference>
<feature type="domain" description="Disease resistance R13L4/SHOC-2-like LRR" evidence="14">
    <location>
        <begin position="413"/>
        <end position="557"/>
    </location>
</feature>
<dbReference type="InterPro" id="IPR013210">
    <property type="entry name" value="LRR_N_plant-typ"/>
</dbReference>
<evidence type="ECO:0000313" key="15">
    <source>
        <dbReference type="Proteomes" id="UP000504609"/>
    </source>
</evidence>
<feature type="domain" description="Leucine-rich repeat-containing N-terminal plant-type" evidence="13">
    <location>
        <begin position="61"/>
        <end position="97"/>
    </location>
</feature>
<comment type="similarity">
    <text evidence="2">Belongs to the RLP family.</text>
</comment>
<evidence type="ECO:0000256" key="4">
    <source>
        <dbReference type="ARBA" id="ARBA00022614"/>
    </source>
</evidence>
<sequence length="1048" mass="115011">MSDYRANWFYREELMGKHVRYLLWPRNRERVVSMSTSPVLQLAILVLFCNVHVKSLGCSDSNREALIALKSGLNDPENRLASWKGMNCCQWRGVGCDNGTGAVTVIDLHNPHPLGEQGFWNLSGEISPSLTKLRSLRYLDLSFNTFNDIPVPEFFGSLKKLQYLNLSNAGFGGLLPPSLGNISSLQYLDMENLGLVLDNLEWVAGLVSLKYLAMDNMDLSTVKPDWFKILSRLRFLTELHMSDCGLSGAISSPLTVNFTSLSVVDLTGNNINSQIPSWLMNVSSLTSISMSDCNLYGRIPLGLGDLPSLRSLDLSGNGNLSASCSQLFRRGWSRVEVLILADNKIHGKLPSSIGNVSSLAYFDLLGNNVEGGIPSTIGRLCNLNFFRLSGNKLNGTLPEFLEGTENCNPARPLFSLEHLDLSNNKLVGELPEWLGQLENLNELSLGYNSLQGPIVDFRSLEKLSSLGLQANKLNGTLPESIGQLSELSLLDVSSNQFTGTVSEAHFSKLNKLKILHLSSNSLRLNVSSNWVPPFQVRNLDMGSCYLGPPFPVWLKSQNAVLFMDFSNVSISGPIPNWFWNISANLALLNVSYNRLEGRLLNPLKVAPFADVDFSSNLFEGPIPLPSFEIVSLELSNNIFSGSIPKNIGEAMPNLVFLSLANNQITGEIPDTVGEMQILQVINLSGNNLTGKIPSTIGNCSLLKAIDLGNNYLVGPIPDSLGQLNQLQTLHLSENRLMGKLPPSFQNLSNLETLNLGNNDLVGSIPPWIGTSFPNLRILTLRSNAFSGAIPALTNLGSLQVLDLAQNKLNGPISIGFSSLKAMFQRQMTNQYLLYGKYRSIYYEENYILNTKGNLLRYTKTLSLVISIDLSGNELYGVLPQDITELAGLIVLNLSQNHISGQIPENISNLIELSYLDLSNNRFSGPIPPSLTKLIWLSDLNLSNNNLTGKIPVGYQFQTFPASSFAGNPGLCGEPLSVTCQDTKSTDGGRDEDEDEENNEVIDQWFYLSLGVGFAAGILVPFCIFAAKRSWSNAYFQLLDKVVGKVSPS</sequence>
<dbReference type="PROSITE" id="PS51450">
    <property type="entry name" value="LRR"/>
    <property type="match status" value="1"/>
</dbReference>
<evidence type="ECO:0000256" key="6">
    <source>
        <dbReference type="ARBA" id="ARBA00022729"/>
    </source>
</evidence>
<keyword evidence="7" id="KW-0677">Repeat</keyword>
<dbReference type="Proteomes" id="UP000504609">
    <property type="component" value="Unplaced"/>
</dbReference>
<proteinExistence type="inferred from homology"/>
<gene>
    <name evidence="16" type="primary">LOC111452499</name>
</gene>
<dbReference type="KEGG" id="cmos:111452499"/>
<evidence type="ECO:0000259" key="13">
    <source>
        <dbReference type="Pfam" id="PF08263"/>
    </source>
</evidence>
<keyword evidence="5 12" id="KW-0812">Transmembrane</keyword>
<reference evidence="16" key="1">
    <citation type="submission" date="2025-08" db="UniProtKB">
        <authorList>
            <consortium name="RefSeq"/>
        </authorList>
    </citation>
    <scope>IDENTIFICATION</scope>
    <source>
        <tissue evidence="16">Young leaves</tissue>
    </source>
</reference>
<keyword evidence="9 12" id="KW-0472">Membrane</keyword>
<dbReference type="RefSeq" id="XP_022949035.1">
    <property type="nucleotide sequence ID" value="XM_023093267.1"/>
</dbReference>
<keyword evidence="11" id="KW-0325">Glycoprotein</keyword>
<keyword evidence="6" id="KW-0732">Signal</keyword>
<keyword evidence="8 12" id="KW-1133">Transmembrane helix</keyword>
<evidence type="ECO:0000259" key="14">
    <source>
        <dbReference type="Pfam" id="PF23598"/>
    </source>
</evidence>
<keyword evidence="3" id="KW-1003">Cell membrane</keyword>
<dbReference type="InterPro" id="IPR055414">
    <property type="entry name" value="LRR_R13L4/SHOC2-like"/>
</dbReference>
<accession>A0A6J1GBM8</accession>
<dbReference type="SUPFAM" id="SSF52047">
    <property type="entry name" value="RNI-like"/>
    <property type="match status" value="1"/>
</dbReference>
<feature type="transmembrane region" description="Helical" evidence="12">
    <location>
        <begin position="1004"/>
        <end position="1026"/>
    </location>
</feature>
<protein>
    <submittedName>
        <fullName evidence="16">Probable LRR receptor-like serine/threonine-protein kinase At4g36180</fullName>
    </submittedName>
</protein>
<dbReference type="Gene3D" id="3.80.10.10">
    <property type="entry name" value="Ribonuclease Inhibitor"/>
    <property type="match status" value="4"/>
</dbReference>